<dbReference type="EMBL" id="ADVG01000005">
    <property type="protein sequence ID" value="EFH80615.1"/>
    <property type="molecule type" value="Genomic_DNA"/>
</dbReference>
<protein>
    <submittedName>
        <fullName evidence="1">Phytanoyl-CoA dioxygenase</fullName>
    </submittedName>
</protein>
<dbReference type="Proteomes" id="UP000004508">
    <property type="component" value="Unassembled WGS sequence"/>
</dbReference>
<reference evidence="1 2" key="1">
    <citation type="journal article" date="2011" name="Stand. Genomic Sci.">
        <title>Non-contiguous finished genome sequence and contextual data of the filamentous soil bacterium Ktedonobacter racemifer type strain (SOSP1-21).</title>
        <authorList>
            <person name="Chang Y.J."/>
            <person name="Land M."/>
            <person name="Hauser L."/>
            <person name="Chertkov O."/>
            <person name="Del Rio T.G."/>
            <person name="Nolan M."/>
            <person name="Copeland A."/>
            <person name="Tice H."/>
            <person name="Cheng J.F."/>
            <person name="Lucas S."/>
            <person name="Han C."/>
            <person name="Goodwin L."/>
            <person name="Pitluck S."/>
            <person name="Ivanova N."/>
            <person name="Ovchinikova G."/>
            <person name="Pati A."/>
            <person name="Chen A."/>
            <person name="Palaniappan K."/>
            <person name="Mavromatis K."/>
            <person name="Liolios K."/>
            <person name="Brettin T."/>
            <person name="Fiebig A."/>
            <person name="Rohde M."/>
            <person name="Abt B."/>
            <person name="Goker M."/>
            <person name="Detter J.C."/>
            <person name="Woyke T."/>
            <person name="Bristow J."/>
            <person name="Eisen J.A."/>
            <person name="Markowitz V."/>
            <person name="Hugenholtz P."/>
            <person name="Kyrpides N.C."/>
            <person name="Klenk H.P."/>
            <person name="Lapidus A."/>
        </authorList>
    </citation>
    <scope>NUCLEOTIDE SEQUENCE [LARGE SCALE GENOMIC DNA]</scope>
    <source>
        <strain evidence="2">DSM 44963</strain>
    </source>
</reference>
<dbReference type="PANTHER" id="PTHR40128">
    <property type="entry name" value="EXPRESSED PROTEIN"/>
    <property type="match status" value="1"/>
</dbReference>
<comment type="caution">
    <text evidence="1">The sequence shown here is derived from an EMBL/GenBank/DDBJ whole genome shotgun (WGS) entry which is preliminary data.</text>
</comment>
<dbReference type="InParanoid" id="D6U6K4"/>
<dbReference type="InterPro" id="IPR008775">
    <property type="entry name" value="Phytyl_CoA_dOase-like"/>
</dbReference>
<proteinExistence type="predicted"/>
<dbReference type="Gene3D" id="2.60.120.620">
    <property type="entry name" value="q2cbj1_9rhob like domain"/>
    <property type="match status" value="1"/>
</dbReference>
<dbReference type="RefSeq" id="WP_007923327.1">
    <property type="nucleotide sequence ID" value="NZ_ADVG01000005.1"/>
</dbReference>
<evidence type="ECO:0000313" key="1">
    <source>
        <dbReference type="EMBL" id="EFH80615.1"/>
    </source>
</evidence>
<dbReference type="GO" id="GO:0016706">
    <property type="term" value="F:2-oxoglutarate-dependent dioxygenase activity"/>
    <property type="evidence" value="ECO:0007669"/>
    <property type="project" value="UniProtKB-ARBA"/>
</dbReference>
<dbReference type="Pfam" id="PF05721">
    <property type="entry name" value="PhyH"/>
    <property type="match status" value="1"/>
</dbReference>
<sequence length="268" mass="30465">MSEVISERREYTPFIEADSTQSAETLRAQMHEYGYLFFRELVLAEDVLEVRRAVLEHLNEAGWLDPRYPLMDAVVYPDVEPKTEGMREYTDVYRKILRTPLFHDFPAHTSLMAVAQKLLDGEVFVHPRRIGRITFPGSVNWTTPAHQDFFYIRGSVETYSCWTPLGACPMELGGLAVWPGSHKQGYIEHTVQHPGAVGGRGVPVDESQATWHTSDFAPGDALFFRSYTIHKALPNLTPDRLRLSTDNRYQVKDTAIDPGALREHFEGA</sequence>
<dbReference type="PANTHER" id="PTHR40128:SF1">
    <property type="entry name" value="PHYTANOYL-COA HYDROXYLASE"/>
    <property type="match status" value="1"/>
</dbReference>
<gene>
    <name evidence="1" type="ORF">Krac_1230</name>
</gene>
<accession>D6U6K4</accession>
<dbReference type="SUPFAM" id="SSF51197">
    <property type="entry name" value="Clavaminate synthase-like"/>
    <property type="match status" value="1"/>
</dbReference>
<dbReference type="eggNOG" id="COG5285">
    <property type="taxonomic scope" value="Bacteria"/>
</dbReference>
<keyword evidence="1" id="KW-0560">Oxidoreductase</keyword>
<dbReference type="AlphaFoldDB" id="D6U6K4"/>
<keyword evidence="1" id="KW-0223">Dioxygenase</keyword>
<name>D6U6K4_KTERA</name>
<dbReference type="STRING" id="485913.Krac_1230"/>
<keyword evidence="2" id="KW-1185">Reference proteome</keyword>
<organism evidence="1 2">
    <name type="scientific">Ktedonobacter racemifer DSM 44963</name>
    <dbReference type="NCBI Taxonomy" id="485913"/>
    <lineage>
        <taxon>Bacteria</taxon>
        <taxon>Bacillati</taxon>
        <taxon>Chloroflexota</taxon>
        <taxon>Ktedonobacteria</taxon>
        <taxon>Ktedonobacterales</taxon>
        <taxon>Ktedonobacteraceae</taxon>
        <taxon>Ktedonobacter</taxon>
    </lineage>
</organism>
<evidence type="ECO:0000313" key="2">
    <source>
        <dbReference type="Proteomes" id="UP000004508"/>
    </source>
</evidence>